<organism evidence="4 5">
    <name type="scientific">Neoroseomonas eburnea</name>
    <dbReference type="NCBI Taxonomy" id="1346889"/>
    <lineage>
        <taxon>Bacteria</taxon>
        <taxon>Pseudomonadati</taxon>
        <taxon>Pseudomonadota</taxon>
        <taxon>Alphaproteobacteria</taxon>
        <taxon>Acetobacterales</taxon>
        <taxon>Acetobacteraceae</taxon>
        <taxon>Neoroseomonas</taxon>
    </lineage>
</organism>
<dbReference type="RefSeq" id="WP_211849363.1">
    <property type="nucleotide sequence ID" value="NZ_JAAEDL010000042.1"/>
</dbReference>
<keyword evidence="2" id="KW-0812">Transmembrane</keyword>
<reference evidence="4" key="1">
    <citation type="submission" date="2020-01" db="EMBL/GenBank/DDBJ databases">
        <authorList>
            <person name="Rat A."/>
        </authorList>
    </citation>
    <scope>NUCLEOTIDE SEQUENCE</scope>
    <source>
        <strain evidence="4">LMG 31228</strain>
    </source>
</reference>
<name>A0A9X9XJB4_9PROT</name>
<accession>A0A9X9XJB4</accession>
<dbReference type="GO" id="GO:0016757">
    <property type="term" value="F:glycosyltransferase activity"/>
    <property type="evidence" value="ECO:0007669"/>
    <property type="project" value="TreeGrafter"/>
</dbReference>
<proteinExistence type="predicted"/>
<comment type="subcellular location">
    <subcellularLocation>
        <location evidence="1">Membrane</location>
        <topology evidence="1">Single-pass membrane protein</topology>
    </subcellularLocation>
</comment>
<dbReference type="Pfam" id="PF13704">
    <property type="entry name" value="Glyco_tranf_2_4"/>
    <property type="match status" value="1"/>
</dbReference>
<gene>
    <name evidence="4" type="ORF">GXW74_25205</name>
</gene>
<dbReference type="PANTHER" id="PTHR21461">
    <property type="entry name" value="GLYCOSYLTRANSFERASE FAMILY 92 PROTEIN"/>
    <property type="match status" value="1"/>
</dbReference>
<evidence type="ECO:0000256" key="3">
    <source>
        <dbReference type="ARBA" id="ARBA00022989"/>
    </source>
</evidence>
<evidence type="ECO:0000256" key="1">
    <source>
        <dbReference type="ARBA" id="ARBA00004167"/>
    </source>
</evidence>
<dbReference type="Proteomes" id="UP001138709">
    <property type="component" value="Unassembled WGS sequence"/>
</dbReference>
<sequence>MKIAAVTSVRNEAPFLLEWVIYNRLIGFTDIVVYYNDCSDGTDLVAHALADAGLITAIENKGLPDVAPQVAAFVQARSIEQVRTADWAIAIDVDEFINIKCGEGTLSDLFAAIPDADAVLMQMRHFGSSHHIFMQDDLVLRQFSLASTEDHPDNAIVKTLHRMGRRFKTIGMHMPFFFERYDEKPRIYNGSGKLVPEEMHRFERGRKVPEGWAGMDLVQLNHYAVRSLDQFLVKRRRGSGTGMRNRFSKEYWLQRDANDVVETSILRMLPRLEQEVGDVLRLARVKDAVMRARRRNEIEVMLSIRDAPPFAFEVAKSKMDMA</sequence>
<reference evidence="4" key="2">
    <citation type="journal article" date="2021" name="Syst. Appl. Microbiol.">
        <title>Roseomonas hellenica sp. nov., isolated from roots of wild-growing Alkanna tinctoria.</title>
        <authorList>
            <person name="Rat A."/>
            <person name="Naranjo H.D."/>
            <person name="Lebbe L."/>
            <person name="Cnockaert M."/>
            <person name="Krigas N."/>
            <person name="Grigoriadou K."/>
            <person name="Maloupa E."/>
            <person name="Willems A."/>
        </authorList>
    </citation>
    <scope>NUCLEOTIDE SEQUENCE</scope>
    <source>
        <strain evidence="4">LMG 31228</strain>
    </source>
</reference>
<dbReference type="GO" id="GO:0005737">
    <property type="term" value="C:cytoplasm"/>
    <property type="evidence" value="ECO:0007669"/>
    <property type="project" value="TreeGrafter"/>
</dbReference>
<keyword evidence="5" id="KW-1185">Reference proteome</keyword>
<protein>
    <submittedName>
        <fullName evidence="4">Glycosyltransferase family 2 protein</fullName>
    </submittedName>
</protein>
<keyword evidence="3" id="KW-0472">Membrane</keyword>
<dbReference type="GO" id="GO:0016020">
    <property type="term" value="C:membrane"/>
    <property type="evidence" value="ECO:0007669"/>
    <property type="project" value="UniProtKB-SubCell"/>
</dbReference>
<evidence type="ECO:0000313" key="4">
    <source>
        <dbReference type="EMBL" id="MBR0683800.1"/>
    </source>
</evidence>
<evidence type="ECO:0000313" key="5">
    <source>
        <dbReference type="Proteomes" id="UP001138709"/>
    </source>
</evidence>
<comment type="caution">
    <text evidence="4">The sequence shown here is derived from an EMBL/GenBank/DDBJ whole genome shotgun (WGS) entry which is preliminary data.</text>
</comment>
<evidence type="ECO:0000256" key="2">
    <source>
        <dbReference type="ARBA" id="ARBA00022692"/>
    </source>
</evidence>
<dbReference type="PANTHER" id="PTHR21461:SF69">
    <property type="entry name" value="GLYCOSYLTRANSFERASE FAMILY 92 PROTEIN"/>
    <property type="match status" value="1"/>
</dbReference>
<dbReference type="EMBL" id="JAAEDL010000042">
    <property type="protein sequence ID" value="MBR0683800.1"/>
    <property type="molecule type" value="Genomic_DNA"/>
</dbReference>
<dbReference type="AlphaFoldDB" id="A0A9X9XJB4"/>
<keyword evidence="3" id="KW-1133">Transmembrane helix</keyword>